<dbReference type="PIRSF" id="PIRSF003095">
    <property type="entry name" value="Trigger_factor"/>
    <property type="match status" value="1"/>
</dbReference>
<dbReference type="InterPro" id="IPR008881">
    <property type="entry name" value="Trigger_fac_ribosome-bd_bac"/>
</dbReference>
<keyword evidence="12" id="KW-0963">Cytoplasm</keyword>
<dbReference type="InterPro" id="IPR005215">
    <property type="entry name" value="Trig_fac"/>
</dbReference>
<feature type="coiled-coil region" evidence="15">
    <location>
        <begin position="135"/>
        <end position="162"/>
    </location>
</feature>
<dbReference type="GO" id="GO:0005737">
    <property type="term" value="C:cytoplasm"/>
    <property type="evidence" value="ECO:0007669"/>
    <property type="project" value="UniProtKB-SubCell"/>
</dbReference>
<dbReference type="SUPFAM" id="SSF102735">
    <property type="entry name" value="Trigger factor ribosome-binding domain"/>
    <property type="match status" value="1"/>
</dbReference>
<name>A0A3G1KSX3_FORW1</name>
<dbReference type="InterPro" id="IPR027304">
    <property type="entry name" value="Trigger_fact/SurA_dom_sf"/>
</dbReference>
<comment type="function">
    <text evidence="10 12">Involved in protein export. Acts as a chaperone by maintaining the newly synthesized protein in an open conformation. Functions as a peptidyl-prolyl cis-trans isomerase.</text>
</comment>
<dbReference type="PROSITE" id="PS50059">
    <property type="entry name" value="FKBP_PPIASE"/>
    <property type="match status" value="1"/>
</dbReference>
<evidence type="ECO:0000256" key="2">
    <source>
        <dbReference type="ARBA" id="ARBA00005464"/>
    </source>
</evidence>
<dbReference type="NCBIfam" id="TIGR00115">
    <property type="entry name" value="tig"/>
    <property type="match status" value="1"/>
</dbReference>
<evidence type="ECO:0000256" key="10">
    <source>
        <dbReference type="ARBA" id="ARBA00024849"/>
    </source>
</evidence>
<dbReference type="GO" id="GO:0051301">
    <property type="term" value="P:cell division"/>
    <property type="evidence" value="ECO:0007669"/>
    <property type="project" value="UniProtKB-KW"/>
</dbReference>
<dbReference type="OrthoDB" id="9767721at2"/>
<dbReference type="AlphaFoldDB" id="A0A3G1KSX3"/>
<dbReference type="KEGG" id="fwa:DCMF_12625"/>
<dbReference type="InterPro" id="IPR046357">
    <property type="entry name" value="PPIase_dom_sf"/>
</dbReference>
<keyword evidence="7 12" id="KW-0143">Chaperone</keyword>
<keyword evidence="6 12" id="KW-0697">Rotamase</keyword>
<keyword evidence="15" id="KW-0175">Coiled coil</keyword>
<dbReference type="EC" id="5.2.1.8" evidence="3 12"/>
<dbReference type="InterPro" id="IPR001179">
    <property type="entry name" value="PPIase_FKBP_dom"/>
</dbReference>
<dbReference type="GO" id="GO:0003755">
    <property type="term" value="F:peptidyl-prolyl cis-trans isomerase activity"/>
    <property type="evidence" value="ECO:0007669"/>
    <property type="project" value="UniProtKB-UniRule"/>
</dbReference>
<dbReference type="InterPro" id="IPR008880">
    <property type="entry name" value="Trigger_fac_C"/>
</dbReference>
<evidence type="ECO:0000256" key="13">
    <source>
        <dbReference type="PROSITE-ProRule" id="PRU00277"/>
    </source>
</evidence>
<evidence type="ECO:0000256" key="11">
    <source>
        <dbReference type="ARBA" id="ARBA00029986"/>
    </source>
</evidence>
<dbReference type="EMBL" id="CP017634">
    <property type="protein sequence ID" value="ATW25504.1"/>
    <property type="molecule type" value="Genomic_DNA"/>
</dbReference>
<keyword evidence="5 12" id="KW-0132">Cell division</keyword>
<dbReference type="Pfam" id="PF05698">
    <property type="entry name" value="Trigger_C"/>
    <property type="match status" value="1"/>
</dbReference>
<comment type="similarity">
    <text evidence="2 12 14">Belongs to the FKBP-type PPIase family. Tig subfamily.</text>
</comment>
<dbReference type="SUPFAM" id="SSF109998">
    <property type="entry name" value="Triger factor/SurA peptide-binding domain-like"/>
    <property type="match status" value="1"/>
</dbReference>
<dbReference type="InterPro" id="IPR036611">
    <property type="entry name" value="Trigger_fac_ribosome-bd_sf"/>
</dbReference>
<keyword evidence="9 12" id="KW-0131">Cell cycle</keyword>
<dbReference type="Pfam" id="PF05697">
    <property type="entry name" value="Trigger_N"/>
    <property type="match status" value="1"/>
</dbReference>
<dbReference type="GO" id="GO:0044183">
    <property type="term" value="F:protein folding chaperone"/>
    <property type="evidence" value="ECO:0007669"/>
    <property type="project" value="TreeGrafter"/>
</dbReference>
<evidence type="ECO:0000256" key="4">
    <source>
        <dbReference type="ARBA" id="ARBA00016902"/>
    </source>
</evidence>
<organism evidence="17 18">
    <name type="scientific">Formimonas warabiya</name>
    <dbReference type="NCBI Taxonomy" id="1761012"/>
    <lineage>
        <taxon>Bacteria</taxon>
        <taxon>Bacillati</taxon>
        <taxon>Bacillota</taxon>
        <taxon>Clostridia</taxon>
        <taxon>Eubacteriales</taxon>
        <taxon>Peptococcaceae</taxon>
        <taxon>Candidatus Formimonas</taxon>
    </lineage>
</organism>
<keyword evidence="8 12" id="KW-0413">Isomerase</keyword>
<feature type="domain" description="PPIase FKBP-type" evidence="16">
    <location>
        <begin position="164"/>
        <end position="246"/>
    </location>
</feature>
<comment type="subcellular location">
    <subcellularLocation>
        <location evidence="12">Cytoplasm</location>
    </subcellularLocation>
    <text evidence="12">About half TF is bound to the ribosome near the polypeptide exit tunnel while the other half is free in the cytoplasm.</text>
</comment>
<dbReference type="HAMAP" id="MF_00303">
    <property type="entry name" value="Trigger_factor_Tig"/>
    <property type="match status" value="1"/>
</dbReference>
<dbReference type="Gene3D" id="3.10.50.40">
    <property type="match status" value="1"/>
</dbReference>
<evidence type="ECO:0000256" key="8">
    <source>
        <dbReference type="ARBA" id="ARBA00023235"/>
    </source>
</evidence>
<evidence type="ECO:0000259" key="16">
    <source>
        <dbReference type="PROSITE" id="PS50059"/>
    </source>
</evidence>
<evidence type="ECO:0000313" key="18">
    <source>
        <dbReference type="Proteomes" id="UP000323521"/>
    </source>
</evidence>
<dbReference type="RefSeq" id="WP_148134761.1">
    <property type="nucleotide sequence ID" value="NZ_CP017634.1"/>
</dbReference>
<comment type="catalytic activity">
    <reaction evidence="1 12 13">
        <text>[protein]-peptidylproline (omega=180) = [protein]-peptidylproline (omega=0)</text>
        <dbReference type="Rhea" id="RHEA:16237"/>
        <dbReference type="Rhea" id="RHEA-COMP:10747"/>
        <dbReference type="Rhea" id="RHEA-COMP:10748"/>
        <dbReference type="ChEBI" id="CHEBI:83833"/>
        <dbReference type="ChEBI" id="CHEBI:83834"/>
        <dbReference type="EC" id="5.2.1.8"/>
    </reaction>
</comment>
<dbReference type="SUPFAM" id="SSF54534">
    <property type="entry name" value="FKBP-like"/>
    <property type="match status" value="1"/>
</dbReference>
<dbReference type="GO" id="GO:0043022">
    <property type="term" value="F:ribosome binding"/>
    <property type="evidence" value="ECO:0007669"/>
    <property type="project" value="TreeGrafter"/>
</dbReference>
<evidence type="ECO:0000256" key="5">
    <source>
        <dbReference type="ARBA" id="ARBA00022618"/>
    </source>
</evidence>
<dbReference type="GO" id="GO:0051083">
    <property type="term" value="P:'de novo' cotranslational protein folding"/>
    <property type="evidence" value="ECO:0007669"/>
    <property type="project" value="TreeGrafter"/>
</dbReference>
<dbReference type="InterPro" id="IPR037041">
    <property type="entry name" value="Trigger_fac_C_sf"/>
</dbReference>
<evidence type="ECO:0000256" key="7">
    <source>
        <dbReference type="ARBA" id="ARBA00023186"/>
    </source>
</evidence>
<evidence type="ECO:0000313" key="17">
    <source>
        <dbReference type="EMBL" id="ATW25504.1"/>
    </source>
</evidence>
<dbReference type="Gene3D" id="3.30.70.1050">
    <property type="entry name" value="Trigger factor ribosome-binding domain"/>
    <property type="match status" value="1"/>
</dbReference>
<dbReference type="PANTHER" id="PTHR30560">
    <property type="entry name" value="TRIGGER FACTOR CHAPERONE AND PEPTIDYL-PROLYL CIS/TRANS ISOMERASE"/>
    <property type="match status" value="1"/>
</dbReference>
<reference evidence="17 18" key="1">
    <citation type="submission" date="2016-10" db="EMBL/GenBank/DDBJ databases">
        <title>Complete Genome Sequence of Peptococcaceae strain DCMF.</title>
        <authorList>
            <person name="Edwards R.J."/>
            <person name="Holland S.I."/>
            <person name="Deshpande N.P."/>
            <person name="Wong Y.K."/>
            <person name="Ertan H."/>
            <person name="Manefield M."/>
            <person name="Russell T.L."/>
            <person name="Lee M.J."/>
        </authorList>
    </citation>
    <scope>NUCLEOTIDE SEQUENCE [LARGE SCALE GENOMIC DNA]</scope>
    <source>
        <strain evidence="17 18">DCMF</strain>
    </source>
</reference>
<dbReference type="Pfam" id="PF00254">
    <property type="entry name" value="FKBP_C"/>
    <property type="match status" value="1"/>
</dbReference>
<dbReference type="Gene3D" id="1.10.3120.10">
    <property type="entry name" value="Trigger factor, C-terminal domain"/>
    <property type="match status" value="1"/>
</dbReference>
<dbReference type="GO" id="GO:0043335">
    <property type="term" value="P:protein unfolding"/>
    <property type="evidence" value="ECO:0007669"/>
    <property type="project" value="TreeGrafter"/>
</dbReference>
<evidence type="ECO:0000256" key="1">
    <source>
        <dbReference type="ARBA" id="ARBA00000971"/>
    </source>
</evidence>
<dbReference type="Proteomes" id="UP000323521">
    <property type="component" value="Chromosome"/>
</dbReference>
<evidence type="ECO:0000256" key="9">
    <source>
        <dbReference type="ARBA" id="ARBA00023306"/>
    </source>
</evidence>
<dbReference type="FunFam" id="3.10.50.40:FF:000001">
    <property type="entry name" value="Trigger factor"/>
    <property type="match status" value="1"/>
</dbReference>
<evidence type="ECO:0000256" key="15">
    <source>
        <dbReference type="SAM" id="Coils"/>
    </source>
</evidence>
<accession>A0A3G1KSX3</accession>
<evidence type="ECO:0000256" key="6">
    <source>
        <dbReference type="ARBA" id="ARBA00023110"/>
    </source>
</evidence>
<evidence type="ECO:0000256" key="14">
    <source>
        <dbReference type="RuleBase" id="RU003914"/>
    </source>
</evidence>
<comment type="domain">
    <text evidence="12">Consists of 3 domains; the N-terminus binds the ribosome, the middle domain has PPIase activity, while the C-terminus has intrinsic chaperone activity on its own.</text>
</comment>
<evidence type="ECO:0000256" key="3">
    <source>
        <dbReference type="ARBA" id="ARBA00013194"/>
    </source>
</evidence>
<protein>
    <recommendedName>
        <fullName evidence="4 12">Trigger factor</fullName>
        <shortName evidence="12">TF</shortName>
        <ecNumber evidence="3 12">5.2.1.8</ecNumber>
    </recommendedName>
    <alternativeName>
        <fullName evidence="11 12">PPIase</fullName>
    </alternativeName>
</protein>
<keyword evidence="18" id="KW-1185">Reference proteome</keyword>
<dbReference type="PANTHER" id="PTHR30560:SF3">
    <property type="entry name" value="TRIGGER FACTOR-LIKE PROTEIN TIG, CHLOROPLASTIC"/>
    <property type="match status" value="1"/>
</dbReference>
<dbReference type="GO" id="GO:0015031">
    <property type="term" value="P:protein transport"/>
    <property type="evidence" value="ECO:0007669"/>
    <property type="project" value="UniProtKB-UniRule"/>
</dbReference>
<proteinExistence type="inferred from homology"/>
<sequence length="430" mass="48411">MKVNLEKIDKNKAGLEIEVETEQVTRAMHQAYTKLVKKVNIPGFRKGKAPKSILERYVGKAALLEEAAEIMIVPNYAAAVKETGIEPIDRPAVDIIQLDEEKPFTFKVTVDVKPEVTLGEYKGIQVEKPHYPVAEEDVNKELDRLQQRYAKLIELGEEDEIQKDDIAAIDFQGFVDGQPFEGGAAENYSLGIGSGSFIPGFEDQLIGAKINEERDVQVTFPAEYHKEELAGKEAVFKVKIKGVKRKEVAPLDDEFAKDVSEFESLTDLKADITKRLEESAERRAEEHVKNEVVKKAVDAASVDIPPVMVDQRVERMIDDLSERLRMQGLNLEQYLQFMQSDLEKMKEQYRPQAEQDVKTDLVLEAILKAEGIQASDEEVTSELEKVAQQYNQPVDAVKEALEKAGRLETLEYGITLNKTVDFLVNQSNVA</sequence>
<evidence type="ECO:0000256" key="12">
    <source>
        <dbReference type="HAMAP-Rule" id="MF_00303"/>
    </source>
</evidence>
<gene>
    <name evidence="12" type="primary">tig</name>
    <name evidence="17" type="ORF">DCMF_12625</name>
</gene>